<dbReference type="RefSeq" id="WP_274265842.1">
    <property type="nucleotide sequence ID" value="NZ_CP117880.1"/>
</dbReference>
<protein>
    <recommendedName>
        <fullName evidence="3">Lipoprotein</fullName>
    </recommendedName>
</protein>
<keyword evidence="2" id="KW-1185">Reference proteome</keyword>
<evidence type="ECO:0008006" key="3">
    <source>
        <dbReference type="Google" id="ProtNLM"/>
    </source>
</evidence>
<name>A0ABY7WEZ9_9SPHI</name>
<sequence length="284" mass="32709">MFRILTLCGLAFILATATYSCKSYYPSNRQSADLDPYLLQLRDSILQQGLDGEALYTILGNIKPMSSVAAFSFPVGNKDSLRMLDQHIVSQDSLHHLQRITQIQQAINLIQIDDLRFLLVPYRNAYSKTRILQLTVIRVSKLDSLLEARADFFGQYGFTKGADPAVVLTVNEYEKRYERLRGYGYLFGYPNYAIDFFVKAFHESDSTGVHVKRKFFQIPTYERNEGNFVYAYPEDHQPDQLDTTLHKQASAVLAQYKALRPQYMKQDSTISAHQLIQHTLQKRK</sequence>
<organism evidence="1 2">
    <name type="scientific">Sphingobacterium oryzagri</name>
    <dbReference type="NCBI Taxonomy" id="3025669"/>
    <lineage>
        <taxon>Bacteria</taxon>
        <taxon>Pseudomonadati</taxon>
        <taxon>Bacteroidota</taxon>
        <taxon>Sphingobacteriia</taxon>
        <taxon>Sphingobacteriales</taxon>
        <taxon>Sphingobacteriaceae</taxon>
        <taxon>Sphingobacterium</taxon>
    </lineage>
</organism>
<reference evidence="1 2" key="1">
    <citation type="submission" date="2023-02" db="EMBL/GenBank/DDBJ databases">
        <title>Genome sequence of Sphingobacterium sp. KACC 22765.</title>
        <authorList>
            <person name="Kim S."/>
            <person name="Heo J."/>
            <person name="Kwon S.-W."/>
        </authorList>
    </citation>
    <scope>NUCLEOTIDE SEQUENCE [LARGE SCALE GENOMIC DNA]</scope>
    <source>
        <strain evidence="1 2">KACC 22765</strain>
    </source>
</reference>
<dbReference type="PROSITE" id="PS51257">
    <property type="entry name" value="PROKAR_LIPOPROTEIN"/>
    <property type="match status" value="1"/>
</dbReference>
<evidence type="ECO:0000313" key="2">
    <source>
        <dbReference type="Proteomes" id="UP001221558"/>
    </source>
</evidence>
<dbReference type="Proteomes" id="UP001221558">
    <property type="component" value="Chromosome"/>
</dbReference>
<dbReference type="EMBL" id="CP117880">
    <property type="protein sequence ID" value="WDF67106.1"/>
    <property type="molecule type" value="Genomic_DNA"/>
</dbReference>
<evidence type="ECO:0000313" key="1">
    <source>
        <dbReference type="EMBL" id="WDF67106.1"/>
    </source>
</evidence>
<gene>
    <name evidence="1" type="ORF">PQ465_12395</name>
</gene>
<proteinExistence type="predicted"/>
<accession>A0ABY7WEZ9</accession>